<reference evidence="1" key="2">
    <citation type="journal article" date="2015" name="Fish Shellfish Immunol.">
        <title>Early steps in the European eel (Anguilla anguilla)-Vibrio vulnificus interaction in the gills: Role of the RtxA13 toxin.</title>
        <authorList>
            <person name="Callol A."/>
            <person name="Pajuelo D."/>
            <person name="Ebbesson L."/>
            <person name="Teles M."/>
            <person name="MacKenzie S."/>
            <person name="Amaro C."/>
        </authorList>
    </citation>
    <scope>NUCLEOTIDE SEQUENCE</scope>
</reference>
<dbReference type="AlphaFoldDB" id="A0A0E9T0P2"/>
<evidence type="ECO:0000313" key="1">
    <source>
        <dbReference type="EMBL" id="JAH46490.1"/>
    </source>
</evidence>
<accession>A0A0E9T0P2</accession>
<dbReference type="EMBL" id="GBXM01062087">
    <property type="protein sequence ID" value="JAH46490.1"/>
    <property type="molecule type" value="Transcribed_RNA"/>
</dbReference>
<reference evidence="1" key="1">
    <citation type="submission" date="2014-11" db="EMBL/GenBank/DDBJ databases">
        <authorList>
            <person name="Amaro Gonzalez C."/>
        </authorList>
    </citation>
    <scope>NUCLEOTIDE SEQUENCE</scope>
</reference>
<organism evidence="1">
    <name type="scientific">Anguilla anguilla</name>
    <name type="common">European freshwater eel</name>
    <name type="synonym">Muraena anguilla</name>
    <dbReference type="NCBI Taxonomy" id="7936"/>
    <lineage>
        <taxon>Eukaryota</taxon>
        <taxon>Metazoa</taxon>
        <taxon>Chordata</taxon>
        <taxon>Craniata</taxon>
        <taxon>Vertebrata</taxon>
        <taxon>Euteleostomi</taxon>
        <taxon>Actinopterygii</taxon>
        <taxon>Neopterygii</taxon>
        <taxon>Teleostei</taxon>
        <taxon>Anguilliformes</taxon>
        <taxon>Anguillidae</taxon>
        <taxon>Anguilla</taxon>
    </lineage>
</organism>
<sequence>MQTEALPKRGKAAESPGRRKLLKSLCCSLQTNLSLGGFFRQQAC</sequence>
<protein>
    <submittedName>
        <fullName evidence="1">Uncharacterized protein</fullName>
    </submittedName>
</protein>
<proteinExistence type="predicted"/>
<name>A0A0E9T0P2_ANGAN</name>